<organism evidence="2 3">
    <name type="scientific">Aquipluma nitroreducens</name>
    <dbReference type="NCBI Taxonomy" id="2010828"/>
    <lineage>
        <taxon>Bacteria</taxon>
        <taxon>Pseudomonadati</taxon>
        <taxon>Bacteroidota</taxon>
        <taxon>Bacteroidia</taxon>
        <taxon>Marinilabiliales</taxon>
        <taxon>Prolixibacteraceae</taxon>
        <taxon>Aquipluma</taxon>
    </lineage>
</organism>
<dbReference type="AlphaFoldDB" id="A0A5K7S4S6"/>
<protein>
    <recommendedName>
        <fullName evidence="4">Methane oxygenase PmoA</fullName>
    </recommendedName>
</protein>
<gene>
    <name evidence="2" type="ORF">AQPE_0492</name>
</gene>
<dbReference type="RefSeq" id="WP_318349435.1">
    <property type="nucleotide sequence ID" value="NZ_AP018694.1"/>
</dbReference>
<dbReference type="Pfam" id="PF14100">
    <property type="entry name" value="DUF6807"/>
    <property type="match status" value="1"/>
</dbReference>
<dbReference type="KEGG" id="anf:AQPE_0492"/>
<feature type="signal peptide" evidence="1">
    <location>
        <begin position="1"/>
        <end position="19"/>
    </location>
</feature>
<dbReference type="Proteomes" id="UP001193389">
    <property type="component" value="Chromosome"/>
</dbReference>
<sequence length="301" mass="33883">MLKLITIALLIFFSFTGNAQINMVVKPGGFLFMEGKDSIFFYQKSPKDKNGEYSRCNYIHPIYGADGLRLTEDFPTDHLHHRGVFWAWHQILIDNRQISDGWDLKNFQQKVTNFEFRLQKGVGLMNATVEWKSPLWDNGENAYLKEDTRIIIHPKTGNYRRIDFEIRLKALTDRLSIGGSDDGKGYGGFSVRLKLPSDVAFSGANGPIEPINTAIEAGNSMNISGSFLRDGKQGGVAIWSDPSNPEPSTSWIVRKTASMQNAAFPGRKPVAIPFDQPLILKYSMLVYQDSMSPKQIKKAVK</sequence>
<accession>A0A5K7S4S6</accession>
<dbReference type="EMBL" id="AP018694">
    <property type="protein sequence ID" value="BBE16354.1"/>
    <property type="molecule type" value="Genomic_DNA"/>
</dbReference>
<name>A0A5K7S4S6_9BACT</name>
<evidence type="ECO:0008006" key="4">
    <source>
        <dbReference type="Google" id="ProtNLM"/>
    </source>
</evidence>
<evidence type="ECO:0000256" key="1">
    <source>
        <dbReference type="SAM" id="SignalP"/>
    </source>
</evidence>
<reference evidence="2" key="1">
    <citation type="journal article" date="2020" name="Int. J. Syst. Evol. Microbiol.">
        <title>Aquipluma nitroreducens gen. nov. sp. nov., a novel facultatively anaerobic bacterium isolated from a freshwater lake.</title>
        <authorList>
            <person name="Watanabe M."/>
            <person name="Kojima H."/>
            <person name="Fukui M."/>
        </authorList>
    </citation>
    <scope>NUCLEOTIDE SEQUENCE</scope>
    <source>
        <strain evidence="2">MeG22</strain>
    </source>
</reference>
<proteinExistence type="predicted"/>
<dbReference type="InterPro" id="IPR029475">
    <property type="entry name" value="DUF6807"/>
</dbReference>
<evidence type="ECO:0000313" key="3">
    <source>
        <dbReference type="Proteomes" id="UP001193389"/>
    </source>
</evidence>
<keyword evidence="3" id="KW-1185">Reference proteome</keyword>
<feature type="chain" id="PRO_5024384005" description="Methane oxygenase PmoA" evidence="1">
    <location>
        <begin position="20"/>
        <end position="301"/>
    </location>
</feature>
<keyword evidence="1" id="KW-0732">Signal</keyword>
<evidence type="ECO:0000313" key="2">
    <source>
        <dbReference type="EMBL" id="BBE16354.1"/>
    </source>
</evidence>